<feature type="compositionally biased region" description="Basic and acidic residues" evidence="1">
    <location>
        <begin position="343"/>
        <end position="357"/>
    </location>
</feature>
<dbReference type="PANTHER" id="PTHR36381">
    <property type="entry name" value="ETHYLENE-REGULATED TRANSCRIPT 2 (ERT2)"/>
    <property type="match status" value="1"/>
</dbReference>
<evidence type="ECO:0000313" key="4">
    <source>
        <dbReference type="RefSeq" id="XP_010449145.1"/>
    </source>
</evidence>
<feature type="transmembrane region" description="Helical" evidence="2">
    <location>
        <begin position="382"/>
        <end position="414"/>
    </location>
</feature>
<protein>
    <submittedName>
        <fullName evidence="4">Uncharacterized protein LOC104731467</fullName>
    </submittedName>
</protein>
<dbReference type="GeneID" id="104731467"/>
<feature type="compositionally biased region" description="Basic residues" evidence="1">
    <location>
        <begin position="70"/>
        <end position="82"/>
    </location>
</feature>
<reference evidence="4" key="2">
    <citation type="submission" date="2025-08" db="UniProtKB">
        <authorList>
            <consortium name="RefSeq"/>
        </authorList>
    </citation>
    <scope>IDENTIFICATION</scope>
    <source>
        <tissue evidence="4">Leaf</tissue>
    </source>
</reference>
<dbReference type="RefSeq" id="XP_010449145.1">
    <property type="nucleotide sequence ID" value="XM_010450843.2"/>
</dbReference>
<feature type="region of interest" description="Disordered" evidence="1">
    <location>
        <begin position="52"/>
        <end position="88"/>
    </location>
</feature>
<evidence type="ECO:0000256" key="2">
    <source>
        <dbReference type="SAM" id="Phobius"/>
    </source>
</evidence>
<evidence type="ECO:0000313" key="3">
    <source>
        <dbReference type="Proteomes" id="UP000694864"/>
    </source>
</evidence>
<dbReference type="PANTHER" id="PTHR36381:SF1">
    <property type="entry name" value="ETHYLENE-REGULATED TRANSCRIPT 2 (ERT2)"/>
    <property type="match status" value="1"/>
</dbReference>
<dbReference type="Proteomes" id="UP000694864">
    <property type="component" value="Chromosome 12"/>
</dbReference>
<feature type="compositionally biased region" description="Acidic residues" evidence="1">
    <location>
        <begin position="323"/>
        <end position="334"/>
    </location>
</feature>
<proteinExistence type="predicted"/>
<keyword evidence="2" id="KW-1133">Transmembrane helix</keyword>
<keyword evidence="2" id="KW-0472">Membrane</keyword>
<evidence type="ECO:0000256" key="1">
    <source>
        <dbReference type="SAM" id="MobiDB-lite"/>
    </source>
</evidence>
<sequence>MPLPWKKSRSSRISRFVSDFQQSPKHGGSLVVETGFPTSLIDLFVKNRDRLKKQSSKRVNNNNNKTTAPTRRRVSSPPHPHHPLPPSLSLQRRMSLPLKLDPALVTEDPSLVVSKIDEESFVPENKRGGGGGGCCVLMVVVFKVFMVAVLALSTKKLAVGITLSAFALLFLELAVARVFTLLNICPDAQVRIDSLIEKLIGKRHKEKLEEEEEVTTWTHDRRNKVSFEIVEEPREEISVVVPQSEKSSSSEEKTRPVAEEEEEEEKKKEVQTIRDVVFKNEKSKSAKLKSKIVKKIVPKKLRSYKKKRKMKNKEKEEAAAEGQDVEVEIEEEGSLTEVSSLYSDDRIESESSERDDVSSSPPLLEEEEGGEIGSKGGDLTKVIVLIVIVLVGLLIGKVFAIGLTLSSCLILRVFCCKSRTSL</sequence>
<feature type="compositionally biased region" description="Basic and acidic residues" evidence="1">
    <location>
        <begin position="248"/>
        <end position="258"/>
    </location>
</feature>
<gene>
    <name evidence="4" type="primary">LOC104731467</name>
</gene>
<feature type="region of interest" description="Disordered" evidence="1">
    <location>
        <begin position="304"/>
        <end position="372"/>
    </location>
</feature>
<feature type="transmembrane region" description="Helical" evidence="2">
    <location>
        <begin position="158"/>
        <end position="182"/>
    </location>
</feature>
<accession>A0ABM0V0V7</accession>
<keyword evidence="3" id="KW-1185">Reference proteome</keyword>
<feature type="compositionally biased region" description="Polar residues" evidence="1">
    <location>
        <begin position="57"/>
        <end position="68"/>
    </location>
</feature>
<feature type="transmembrane region" description="Helical" evidence="2">
    <location>
        <begin position="134"/>
        <end position="152"/>
    </location>
</feature>
<organism evidence="3 4">
    <name type="scientific">Camelina sativa</name>
    <name type="common">False flax</name>
    <name type="synonym">Myagrum sativum</name>
    <dbReference type="NCBI Taxonomy" id="90675"/>
    <lineage>
        <taxon>Eukaryota</taxon>
        <taxon>Viridiplantae</taxon>
        <taxon>Streptophyta</taxon>
        <taxon>Embryophyta</taxon>
        <taxon>Tracheophyta</taxon>
        <taxon>Spermatophyta</taxon>
        <taxon>Magnoliopsida</taxon>
        <taxon>eudicotyledons</taxon>
        <taxon>Gunneridae</taxon>
        <taxon>Pentapetalae</taxon>
        <taxon>rosids</taxon>
        <taxon>malvids</taxon>
        <taxon>Brassicales</taxon>
        <taxon>Brassicaceae</taxon>
        <taxon>Camelineae</taxon>
        <taxon>Camelina</taxon>
    </lineage>
</organism>
<reference evidence="3" key="1">
    <citation type="journal article" date="2014" name="Nat. Commun.">
        <title>The emerging biofuel crop Camelina sativa retains a highly undifferentiated hexaploid genome structure.</title>
        <authorList>
            <person name="Kagale S."/>
            <person name="Koh C."/>
            <person name="Nixon J."/>
            <person name="Bollina V."/>
            <person name="Clarke W.E."/>
            <person name="Tuteja R."/>
            <person name="Spillane C."/>
            <person name="Robinson S.J."/>
            <person name="Links M.G."/>
            <person name="Clarke C."/>
            <person name="Higgins E.E."/>
            <person name="Huebert T."/>
            <person name="Sharpe A.G."/>
            <person name="Parkin I.A."/>
        </authorList>
    </citation>
    <scope>NUCLEOTIDE SEQUENCE [LARGE SCALE GENOMIC DNA]</scope>
    <source>
        <strain evidence="3">cv. DH55</strain>
    </source>
</reference>
<name>A0ABM0V0V7_CAMSA</name>
<keyword evidence="2" id="KW-0812">Transmembrane</keyword>
<feature type="region of interest" description="Disordered" evidence="1">
    <location>
        <begin position="238"/>
        <end position="270"/>
    </location>
</feature>